<dbReference type="CDD" id="cd03811">
    <property type="entry name" value="GT4_GT28_WabH-like"/>
    <property type="match status" value="1"/>
</dbReference>
<dbReference type="Proteomes" id="UP000501408">
    <property type="component" value="Chromosome 1"/>
</dbReference>
<dbReference type="Pfam" id="PF00534">
    <property type="entry name" value="Glycos_transf_1"/>
    <property type="match status" value="1"/>
</dbReference>
<keyword evidence="4" id="KW-1185">Reference proteome</keyword>
<dbReference type="SUPFAM" id="SSF53756">
    <property type="entry name" value="UDP-Glycosyltransferase/glycogen phosphorylase"/>
    <property type="match status" value="1"/>
</dbReference>
<dbReference type="Gene3D" id="3.40.50.2000">
    <property type="entry name" value="Glycogen Phosphorylase B"/>
    <property type="match status" value="2"/>
</dbReference>
<dbReference type="InterPro" id="IPR001296">
    <property type="entry name" value="Glyco_trans_1"/>
</dbReference>
<dbReference type="PANTHER" id="PTHR12526:SF627">
    <property type="entry name" value="D-RHAMNOSYLTRANSFERASE WBPZ"/>
    <property type="match status" value="1"/>
</dbReference>
<sequence length="389" mass="44141">MRIAVVVNCLKLGGMERVAVNLAEAFAAQGHEATLIYLKDRPIDIQPNEKVDVQLFNLKKAALTTGIGALYYLLCKLINSVVSKSFPLLFAYLTGYFFQKKLEKLEAEKGKFDLIIFRGQGTFEQLWPLQDPRFVYVCENIIKPRQYGAFSNRVYHALFDHKNIVCVSDGAHESFQALKQQYALSPSHSQVISNPNNAAYIRKQAERDEPDMHPRPFILGLGRLTQVKNFTLLVDAYSQLIAEHHVTHDLVIVGEGKDRENIEARVKQLGIEDRVFFKGARKNPFPWFKQADLFVLSSRFEGLGMVLLEALACNTRIVCTDSEGGVRQIMSGELEHYLCDQDKHSMANKMFQAISYRWTDSESKYVQTKLSEFSQEAIVAAYKSLDLGV</sequence>
<protein>
    <submittedName>
        <fullName evidence="3">Glycosyltransferase</fullName>
    </submittedName>
</protein>
<proteinExistence type="predicted"/>
<feature type="domain" description="Glycosyl transferase family 1" evidence="1">
    <location>
        <begin position="213"/>
        <end position="352"/>
    </location>
</feature>
<dbReference type="EMBL" id="CP050266">
    <property type="protein sequence ID" value="QIR05048.1"/>
    <property type="molecule type" value="Genomic_DNA"/>
</dbReference>
<accession>A0ABX6K3Z9</accession>
<evidence type="ECO:0000259" key="1">
    <source>
        <dbReference type="Pfam" id="PF00534"/>
    </source>
</evidence>
<dbReference type="InterPro" id="IPR028098">
    <property type="entry name" value="Glyco_trans_4-like_N"/>
</dbReference>
<reference evidence="3 4" key="1">
    <citation type="submission" date="2020-03" db="EMBL/GenBank/DDBJ databases">
        <title>Genome mining reveals the biosynthetic pathways of PHA and ectoines of the halophilic strain Salinivibrio costicola M318 isolated from fermented shrimp paste.</title>
        <authorList>
            <person name="Doan T.V."/>
            <person name="Tran L.T."/>
            <person name="Trieu T.A."/>
            <person name="Nguyen Q.V."/>
            <person name="Quach T.N."/>
            <person name="Phi T.Q."/>
            <person name="Kumar S."/>
        </authorList>
    </citation>
    <scope>NUCLEOTIDE SEQUENCE [LARGE SCALE GENOMIC DNA]</scope>
    <source>
        <strain evidence="3 4">M318</strain>
    </source>
</reference>
<name>A0ABX6K3Z9_SALCS</name>
<evidence type="ECO:0000313" key="4">
    <source>
        <dbReference type="Proteomes" id="UP000501408"/>
    </source>
</evidence>
<feature type="domain" description="Glycosyltransferase subfamily 4-like N-terminal" evidence="2">
    <location>
        <begin position="13"/>
        <end position="195"/>
    </location>
</feature>
<evidence type="ECO:0000313" key="3">
    <source>
        <dbReference type="EMBL" id="QIR05048.1"/>
    </source>
</evidence>
<evidence type="ECO:0000259" key="2">
    <source>
        <dbReference type="Pfam" id="PF13439"/>
    </source>
</evidence>
<dbReference type="Pfam" id="PF13439">
    <property type="entry name" value="Glyco_transf_4"/>
    <property type="match status" value="1"/>
</dbReference>
<organism evidence="3 4">
    <name type="scientific">Salinivibrio costicola</name>
    <name type="common">Vibrio costicola</name>
    <dbReference type="NCBI Taxonomy" id="51367"/>
    <lineage>
        <taxon>Bacteria</taxon>
        <taxon>Pseudomonadati</taxon>
        <taxon>Pseudomonadota</taxon>
        <taxon>Gammaproteobacteria</taxon>
        <taxon>Vibrionales</taxon>
        <taxon>Vibrionaceae</taxon>
        <taxon>Salinivibrio</taxon>
    </lineage>
</organism>
<dbReference type="RefSeq" id="WP_167313850.1">
    <property type="nucleotide sequence ID" value="NZ_CP050266.1"/>
</dbReference>
<gene>
    <name evidence="3" type="ORF">HBA18_00835</name>
</gene>
<dbReference type="PANTHER" id="PTHR12526">
    <property type="entry name" value="GLYCOSYLTRANSFERASE"/>
    <property type="match status" value="1"/>
</dbReference>